<gene>
    <name evidence="3" type="ORF">K504DRAFT_86415</name>
</gene>
<evidence type="ECO:0000313" key="3">
    <source>
        <dbReference type="EMBL" id="KAF2705915.1"/>
    </source>
</evidence>
<dbReference type="HAMAP" id="MF_01384">
    <property type="entry name" value="UreD"/>
    <property type="match status" value="1"/>
</dbReference>
<evidence type="ECO:0000256" key="2">
    <source>
        <dbReference type="ARBA" id="ARBA00023186"/>
    </source>
</evidence>
<dbReference type="GO" id="GO:0016151">
    <property type="term" value="F:nickel cation binding"/>
    <property type="evidence" value="ECO:0007669"/>
    <property type="project" value="InterPro"/>
</dbReference>
<dbReference type="AlphaFoldDB" id="A0A6G1K067"/>
<dbReference type="Pfam" id="PF01774">
    <property type="entry name" value="UreD"/>
    <property type="match status" value="1"/>
</dbReference>
<dbReference type="InterPro" id="IPR002669">
    <property type="entry name" value="UreD"/>
</dbReference>
<evidence type="ECO:0000256" key="1">
    <source>
        <dbReference type="ARBA" id="ARBA00007177"/>
    </source>
</evidence>
<dbReference type="OrthoDB" id="5550464at2759"/>
<dbReference type="PANTHER" id="PTHR33643">
    <property type="entry name" value="UREASE ACCESSORY PROTEIN D"/>
    <property type="match status" value="1"/>
</dbReference>
<keyword evidence="2" id="KW-0143">Chaperone</keyword>
<comment type="similarity">
    <text evidence="1">Belongs to the UreD family.</text>
</comment>
<name>A0A6G1K067_9PLEO</name>
<dbReference type="Proteomes" id="UP000799428">
    <property type="component" value="Unassembled WGS sequence"/>
</dbReference>
<protein>
    <submittedName>
        <fullName evidence="3">Urease accessory protein-like protein UreD</fullName>
    </submittedName>
</protein>
<proteinExistence type="inferred from homology"/>
<reference evidence="3" key="1">
    <citation type="journal article" date="2020" name="Stud. Mycol.">
        <title>101 Dothideomycetes genomes: a test case for predicting lifestyles and emergence of pathogens.</title>
        <authorList>
            <person name="Haridas S."/>
            <person name="Albert R."/>
            <person name="Binder M."/>
            <person name="Bloem J."/>
            <person name="Labutti K."/>
            <person name="Salamov A."/>
            <person name="Andreopoulos B."/>
            <person name="Baker S."/>
            <person name="Barry K."/>
            <person name="Bills G."/>
            <person name="Bluhm B."/>
            <person name="Cannon C."/>
            <person name="Castanera R."/>
            <person name="Culley D."/>
            <person name="Daum C."/>
            <person name="Ezra D."/>
            <person name="Gonzalez J."/>
            <person name="Henrissat B."/>
            <person name="Kuo A."/>
            <person name="Liang C."/>
            <person name="Lipzen A."/>
            <person name="Lutzoni F."/>
            <person name="Magnuson J."/>
            <person name="Mondo S."/>
            <person name="Nolan M."/>
            <person name="Ohm R."/>
            <person name="Pangilinan J."/>
            <person name="Park H.-J."/>
            <person name="Ramirez L."/>
            <person name="Alfaro M."/>
            <person name="Sun H."/>
            <person name="Tritt A."/>
            <person name="Yoshinaga Y."/>
            <person name="Zwiers L.-H."/>
            <person name="Turgeon B."/>
            <person name="Goodwin S."/>
            <person name="Spatafora J."/>
            <person name="Crous P."/>
            <person name="Grigoriev I."/>
        </authorList>
    </citation>
    <scope>NUCLEOTIDE SEQUENCE</scope>
    <source>
        <strain evidence="3">CBS 279.74</strain>
    </source>
</reference>
<evidence type="ECO:0000313" key="4">
    <source>
        <dbReference type="Proteomes" id="UP000799428"/>
    </source>
</evidence>
<keyword evidence="4" id="KW-1185">Reference proteome</keyword>
<organism evidence="3 4">
    <name type="scientific">Pleomassaria siparia CBS 279.74</name>
    <dbReference type="NCBI Taxonomy" id="1314801"/>
    <lineage>
        <taxon>Eukaryota</taxon>
        <taxon>Fungi</taxon>
        <taxon>Dikarya</taxon>
        <taxon>Ascomycota</taxon>
        <taxon>Pezizomycotina</taxon>
        <taxon>Dothideomycetes</taxon>
        <taxon>Pleosporomycetidae</taxon>
        <taxon>Pleosporales</taxon>
        <taxon>Pleomassariaceae</taxon>
        <taxon>Pleomassaria</taxon>
    </lineage>
</organism>
<dbReference type="EMBL" id="MU005777">
    <property type="protein sequence ID" value="KAF2705915.1"/>
    <property type="molecule type" value="Genomic_DNA"/>
</dbReference>
<accession>A0A6G1K067</accession>
<dbReference type="PANTHER" id="PTHR33643:SF1">
    <property type="entry name" value="UREASE ACCESSORY PROTEIN D"/>
    <property type="match status" value="1"/>
</dbReference>
<sequence length="351" mass="38963">MNIIKLKIEFFNMTFTSPFAQSASKPGHGSIVVALLPPDTPVLSTISYQYPLKLIAPDPLPPPESDFKDKTPAPRLVHTVFLLTYGGGIVAGDSIDLAVRLDAGTSLVLLTQGSTKIFKTIDPSLVSRQQMTVAVAPNSALVYLPDPVQPFAQTAFSQSQIYNLENEEGSLCVCDWVTSGRSARGENWDIYEYRSRNQVWTSSTDANGVQKRRLMLRDNMILDKNGQTGIPLSDRMDGYAVFGTLIIRGPVFSPLSKYFVDEFEALPRIGGRNWGDSVLPELTPKEQRRADRQQREKIDGVVWSAASVRGFVLVKFASREVEGSRNWLRDMIKEEGSILNSFGERALLCLK</sequence>